<dbReference type="STRING" id="1215343.B488_07750"/>
<gene>
    <name evidence="1" type="ordered locus">B488_07750</name>
</gene>
<dbReference type="eggNOG" id="COG1670">
    <property type="taxonomic scope" value="Bacteria"/>
</dbReference>
<protein>
    <submittedName>
        <fullName evidence="1">Uncharacterized protein</fullName>
    </submittedName>
</protein>
<dbReference type="KEGG" id="lcc:B488_07750"/>
<sequence length="159" mass="18239">MKIIWGGAGAPEINAAIERFVKQRIPGCSGGWDRFTSMGVVHDNALIAGIIYHNYCPDAQVIELSGAADHKIWLNRHVLREMYRYPLEELKCQAVIHRIPDEDDAQHRMLLTLGGLRYRIPRLRGPSAAENIYVITREAWSNNKFNQKKCDEEQEYCSQ</sequence>
<keyword evidence="2" id="KW-1185">Reference proteome</keyword>
<proteinExistence type="predicted"/>
<evidence type="ECO:0000313" key="2">
    <source>
        <dbReference type="Proteomes" id="UP000010799"/>
    </source>
</evidence>
<dbReference type="PATRIC" id="fig|1215343.11.peg.797"/>
<reference evidence="1 2" key="1">
    <citation type="journal article" date="2012" name="Stand. Genomic Sci.">
        <title>Complete genome sequence of Liberibacter crescens BT-1.</title>
        <authorList>
            <person name="Leonard M.T."/>
            <person name="Fagen J.R."/>
            <person name="Davis-Richardson A.G."/>
            <person name="Davis M.J."/>
            <person name="Triplett E.W."/>
        </authorList>
    </citation>
    <scope>NUCLEOTIDE SEQUENCE [LARGE SCALE GENOMIC DNA]</scope>
    <source>
        <strain evidence="1 2">BT-1</strain>
    </source>
</reference>
<accession>L0EUY0</accession>
<evidence type="ECO:0000313" key="1">
    <source>
        <dbReference type="EMBL" id="AGA64767.1"/>
    </source>
</evidence>
<organism evidence="1 2">
    <name type="scientific">Liberibacter crescens (strain BT-1)</name>
    <dbReference type="NCBI Taxonomy" id="1215343"/>
    <lineage>
        <taxon>Bacteria</taxon>
        <taxon>Pseudomonadati</taxon>
        <taxon>Pseudomonadota</taxon>
        <taxon>Alphaproteobacteria</taxon>
        <taxon>Hyphomicrobiales</taxon>
        <taxon>Rhizobiaceae</taxon>
        <taxon>Liberibacter</taxon>
    </lineage>
</organism>
<name>L0EUY0_LIBCB</name>
<dbReference type="RefSeq" id="WP_015273194.1">
    <property type="nucleotide sequence ID" value="NC_019907.1"/>
</dbReference>
<dbReference type="Proteomes" id="UP000010799">
    <property type="component" value="Chromosome"/>
</dbReference>
<dbReference type="AlphaFoldDB" id="L0EUY0"/>
<dbReference type="EMBL" id="CP003789">
    <property type="protein sequence ID" value="AGA64767.1"/>
    <property type="molecule type" value="Genomic_DNA"/>
</dbReference>
<dbReference type="HOGENOM" id="CLU_144808_0_0_5"/>